<evidence type="ECO:0000313" key="7">
    <source>
        <dbReference type="EMBL" id="CAK80451.1"/>
    </source>
</evidence>
<accession>A0DBN4</accession>
<dbReference type="GO" id="GO:0006882">
    <property type="term" value="P:intracellular zinc ion homeostasis"/>
    <property type="evidence" value="ECO:0000318"/>
    <property type="project" value="GO_Central"/>
</dbReference>
<name>A0DBN4_PARTE</name>
<dbReference type="GO" id="GO:0016020">
    <property type="term" value="C:membrane"/>
    <property type="evidence" value="ECO:0007669"/>
    <property type="project" value="UniProtKB-SubCell"/>
</dbReference>
<dbReference type="Proteomes" id="UP000000600">
    <property type="component" value="Unassembled WGS sequence"/>
</dbReference>
<evidence type="ECO:0000256" key="4">
    <source>
        <dbReference type="ARBA" id="ARBA00023136"/>
    </source>
</evidence>
<dbReference type="KEGG" id="ptm:GSPATT00015348001"/>
<feature type="transmembrane region" description="Helical" evidence="6">
    <location>
        <begin position="525"/>
        <end position="543"/>
    </location>
</feature>
<feature type="compositionally biased region" description="Polar residues" evidence="5">
    <location>
        <begin position="116"/>
        <end position="126"/>
    </location>
</feature>
<sequence length="579" mass="66922">MKVEQTVQFVEQTAEVVQKRILEQEIELTQANQGGEDINSEVRVNLEQSETQQDINTQQEVEPENNQQPQSNEDDDVVSQGETIQTSDTNENLNQNSETQESQTIEENKEEQQENDQCSTERNCQSQTEQNHNTEQEEKQEQVENLQVENDVEVDQIQLDNEQVTSNDKDINDSQLNEDTQEQQQNNEQYEIHNQEYTHEHHEHHDHTHEHQDHHTHEHSHDHAHDHSYDHAHDHSYDHAHDHSHEHAHDHSHHHHTQDHTHYHHYQQEEQTVTSQNQLNGWQVQLSFIPNYQEIQSKLIKFQHQLPELLAKYLPNSKQDQVNYSVLIVSFPSFPIFLLLLITVGIRNRGTAIQYMIAFSFGTMLGDVFFHMLPEILGTHSHSHEGHNHDHENPQMCLVLGGVLLFAFIDLFIIKLKNFRGKRDDTHDHEHNNSVIVFLFGDFLHNFTDGIALAATYSISLASGITTTIAIFMHEIPHEVGDFAYLLKQGKCVFVILFTQIVTSIGCLAGGYVGLHFAQTFQKELLCLTCGSFLYVALVNILPELKQSFSYRPKLERLIMNLISIGAGLYLMKFVGQLE</sequence>
<feature type="transmembrane region" description="Helical" evidence="6">
    <location>
        <begin position="353"/>
        <end position="373"/>
    </location>
</feature>
<feature type="region of interest" description="Disordered" evidence="5">
    <location>
        <begin position="160"/>
        <end position="186"/>
    </location>
</feature>
<keyword evidence="4 6" id="KW-0472">Membrane</keyword>
<feature type="compositionally biased region" description="Basic residues" evidence="5">
    <location>
        <begin position="250"/>
        <end position="265"/>
    </location>
</feature>
<evidence type="ECO:0000256" key="2">
    <source>
        <dbReference type="ARBA" id="ARBA00022692"/>
    </source>
</evidence>
<keyword evidence="3 6" id="KW-1133">Transmembrane helix</keyword>
<evidence type="ECO:0000256" key="1">
    <source>
        <dbReference type="ARBA" id="ARBA00004141"/>
    </source>
</evidence>
<comment type="subcellular location">
    <subcellularLocation>
        <location evidence="1">Membrane</location>
        <topology evidence="1">Multi-pass membrane protein</topology>
    </subcellularLocation>
</comment>
<evidence type="ECO:0000256" key="6">
    <source>
        <dbReference type="SAM" id="Phobius"/>
    </source>
</evidence>
<dbReference type="GO" id="GO:0071577">
    <property type="term" value="P:zinc ion transmembrane transport"/>
    <property type="evidence" value="ECO:0000318"/>
    <property type="project" value="GO_Central"/>
</dbReference>
<organism evidence="7 8">
    <name type="scientific">Paramecium tetraurelia</name>
    <dbReference type="NCBI Taxonomy" id="5888"/>
    <lineage>
        <taxon>Eukaryota</taxon>
        <taxon>Sar</taxon>
        <taxon>Alveolata</taxon>
        <taxon>Ciliophora</taxon>
        <taxon>Intramacronucleata</taxon>
        <taxon>Oligohymenophorea</taxon>
        <taxon>Peniculida</taxon>
        <taxon>Parameciidae</taxon>
        <taxon>Paramecium</taxon>
    </lineage>
</organism>
<dbReference type="HOGENOM" id="CLU_471329_0_0_1"/>
<evidence type="ECO:0000256" key="5">
    <source>
        <dbReference type="SAM" id="MobiDB-lite"/>
    </source>
</evidence>
<keyword evidence="2 6" id="KW-0812">Transmembrane</keyword>
<dbReference type="AlphaFoldDB" id="A0DBN4"/>
<feature type="compositionally biased region" description="Polar residues" evidence="5">
    <location>
        <begin position="46"/>
        <end position="55"/>
    </location>
</feature>
<feature type="region of interest" description="Disordered" evidence="5">
    <location>
        <begin position="198"/>
        <end position="273"/>
    </location>
</feature>
<feature type="compositionally biased region" description="Low complexity" evidence="5">
    <location>
        <begin position="56"/>
        <end position="71"/>
    </location>
</feature>
<dbReference type="InterPro" id="IPR003689">
    <property type="entry name" value="ZIP"/>
</dbReference>
<dbReference type="eggNOG" id="KOG2693">
    <property type="taxonomic scope" value="Eukaryota"/>
</dbReference>
<protein>
    <submittedName>
        <fullName evidence="7">Uncharacterized protein</fullName>
    </submittedName>
</protein>
<feature type="region of interest" description="Disordered" evidence="5">
    <location>
        <begin position="30"/>
        <end position="143"/>
    </location>
</feature>
<evidence type="ECO:0000256" key="3">
    <source>
        <dbReference type="ARBA" id="ARBA00022989"/>
    </source>
</evidence>
<dbReference type="GeneID" id="5033633"/>
<dbReference type="Pfam" id="PF02535">
    <property type="entry name" value="Zip"/>
    <property type="match status" value="1"/>
</dbReference>
<feature type="transmembrane region" description="Helical" evidence="6">
    <location>
        <begin position="393"/>
        <end position="414"/>
    </location>
</feature>
<feature type="transmembrane region" description="Helical" evidence="6">
    <location>
        <begin position="493"/>
        <end position="513"/>
    </location>
</feature>
<dbReference type="OMA" id="IAIFMHE"/>
<proteinExistence type="predicted"/>
<dbReference type="OrthoDB" id="6096490at2759"/>
<dbReference type="InParanoid" id="A0DBN4"/>
<gene>
    <name evidence="7" type="ORF">GSPATT00015348001</name>
</gene>
<feature type="transmembrane region" description="Helical" evidence="6">
    <location>
        <begin position="324"/>
        <end position="346"/>
    </location>
</feature>
<feature type="compositionally biased region" description="Basic and acidic residues" evidence="5">
    <location>
        <begin position="132"/>
        <end position="142"/>
    </location>
</feature>
<feature type="compositionally biased region" description="Polar residues" evidence="5">
    <location>
        <begin position="80"/>
        <end position="105"/>
    </location>
</feature>
<evidence type="ECO:0000313" key="8">
    <source>
        <dbReference type="Proteomes" id="UP000000600"/>
    </source>
</evidence>
<dbReference type="PANTHER" id="PTHR16950">
    <property type="entry name" value="ZINC TRANSPORTER SLC39A7 HISTIDINE-RICH MEMBRANE PROTEIN KE4"/>
    <property type="match status" value="1"/>
</dbReference>
<feature type="transmembrane region" description="Helical" evidence="6">
    <location>
        <begin position="558"/>
        <end position="576"/>
    </location>
</feature>
<dbReference type="GO" id="GO:0005385">
    <property type="term" value="F:zinc ion transmembrane transporter activity"/>
    <property type="evidence" value="ECO:0000318"/>
    <property type="project" value="GO_Central"/>
</dbReference>
<feature type="compositionally biased region" description="Low complexity" evidence="5">
    <location>
        <begin position="175"/>
        <end position="186"/>
    </location>
</feature>
<dbReference type="PANTHER" id="PTHR16950:SF16">
    <property type="entry name" value="ZINC TRANSPORTER ZIP13"/>
    <property type="match status" value="1"/>
</dbReference>
<dbReference type="STRING" id="5888.A0DBN4"/>
<keyword evidence="8" id="KW-1185">Reference proteome</keyword>
<feature type="transmembrane region" description="Helical" evidence="6">
    <location>
        <begin position="451"/>
        <end position="473"/>
    </location>
</feature>
<dbReference type="EMBL" id="CT868363">
    <property type="protein sequence ID" value="CAK80451.1"/>
    <property type="molecule type" value="Genomic_DNA"/>
</dbReference>
<feature type="compositionally biased region" description="Basic and acidic residues" evidence="5">
    <location>
        <begin position="198"/>
        <end position="249"/>
    </location>
</feature>
<reference evidence="7 8" key="1">
    <citation type="journal article" date="2006" name="Nature">
        <title>Global trends of whole-genome duplications revealed by the ciliate Paramecium tetraurelia.</title>
        <authorList>
            <consortium name="Genoscope"/>
            <person name="Aury J.-M."/>
            <person name="Jaillon O."/>
            <person name="Duret L."/>
            <person name="Noel B."/>
            <person name="Jubin C."/>
            <person name="Porcel B.M."/>
            <person name="Segurens B."/>
            <person name="Daubin V."/>
            <person name="Anthouard V."/>
            <person name="Aiach N."/>
            <person name="Arnaiz O."/>
            <person name="Billaut A."/>
            <person name="Beisson J."/>
            <person name="Blanc I."/>
            <person name="Bouhouche K."/>
            <person name="Camara F."/>
            <person name="Duharcourt S."/>
            <person name="Guigo R."/>
            <person name="Gogendeau D."/>
            <person name="Katinka M."/>
            <person name="Keller A.-M."/>
            <person name="Kissmehl R."/>
            <person name="Klotz C."/>
            <person name="Koll F."/>
            <person name="Le Moue A."/>
            <person name="Lepere C."/>
            <person name="Malinsky S."/>
            <person name="Nowacki M."/>
            <person name="Nowak J.K."/>
            <person name="Plattner H."/>
            <person name="Poulain J."/>
            <person name="Ruiz F."/>
            <person name="Serrano V."/>
            <person name="Zagulski M."/>
            <person name="Dessen P."/>
            <person name="Betermier M."/>
            <person name="Weissenbach J."/>
            <person name="Scarpelli C."/>
            <person name="Schachter V."/>
            <person name="Sperling L."/>
            <person name="Meyer E."/>
            <person name="Cohen J."/>
            <person name="Wincker P."/>
        </authorList>
    </citation>
    <scope>NUCLEOTIDE SEQUENCE [LARGE SCALE GENOMIC DNA]</scope>
    <source>
        <strain evidence="7 8">Stock d4-2</strain>
    </source>
</reference>
<dbReference type="RefSeq" id="XP_001447848.1">
    <property type="nucleotide sequence ID" value="XM_001447811.1"/>
</dbReference>